<dbReference type="PROSITE" id="PS50110">
    <property type="entry name" value="RESPONSE_REGULATORY"/>
    <property type="match status" value="1"/>
</dbReference>
<feature type="modified residue" description="4-aspartylphosphate" evidence="1">
    <location>
        <position position="58"/>
    </location>
</feature>
<dbReference type="AlphaFoldDB" id="A0AA48KMY1"/>
<protein>
    <recommendedName>
        <fullName evidence="2">Response regulatory domain-containing protein</fullName>
    </recommendedName>
</protein>
<keyword evidence="1" id="KW-0597">Phosphoprotein</keyword>
<dbReference type="GO" id="GO:0000160">
    <property type="term" value="P:phosphorelay signal transduction system"/>
    <property type="evidence" value="ECO:0007669"/>
    <property type="project" value="InterPro"/>
</dbReference>
<dbReference type="RefSeq" id="WP_338290806.1">
    <property type="nucleotide sequence ID" value="NZ_AP027272.1"/>
</dbReference>
<evidence type="ECO:0000313" key="3">
    <source>
        <dbReference type="EMBL" id="BDX04921.1"/>
    </source>
</evidence>
<evidence type="ECO:0000313" key="4">
    <source>
        <dbReference type="Proteomes" id="UP001333710"/>
    </source>
</evidence>
<dbReference type="SUPFAM" id="SSF52172">
    <property type="entry name" value="CheY-like"/>
    <property type="match status" value="1"/>
</dbReference>
<dbReference type="KEGG" id="pmaw:MACH26_04420"/>
<sequence length="132" mass="14764">MFDTKNLKVLILEDEYVQALYLRECLEELGIQQINVITNAEKADALLQQKRPDIAFLDIRMKDQDLGIEIASLCKGVGVEHVVFTSSFTDEDTLQRAMSVASDGFLLKPYDASNVKVQVFLCLARSGSTDEC</sequence>
<dbReference type="SMART" id="SM00448">
    <property type="entry name" value="REC"/>
    <property type="match status" value="1"/>
</dbReference>
<evidence type="ECO:0000259" key="2">
    <source>
        <dbReference type="PROSITE" id="PS50110"/>
    </source>
</evidence>
<reference evidence="3" key="1">
    <citation type="submission" date="2023-01" db="EMBL/GenBank/DDBJ databases">
        <title>Complete genome sequence of Planctobacterium marinum strain Dej080120_11.</title>
        <authorList>
            <person name="Ueki S."/>
            <person name="Maruyama F."/>
        </authorList>
    </citation>
    <scope>NUCLEOTIDE SEQUENCE</scope>
    <source>
        <strain evidence="3">Dej080120_11</strain>
    </source>
</reference>
<dbReference type="PANTHER" id="PTHR43228:SF6">
    <property type="entry name" value="RESPONSE REGULATOR RECEIVER"/>
    <property type="match status" value="1"/>
</dbReference>
<name>A0AA48KMY1_9ALTE</name>
<dbReference type="Gene3D" id="3.40.50.2300">
    <property type="match status" value="1"/>
</dbReference>
<evidence type="ECO:0000256" key="1">
    <source>
        <dbReference type="PROSITE-ProRule" id="PRU00169"/>
    </source>
</evidence>
<keyword evidence="4" id="KW-1185">Reference proteome</keyword>
<dbReference type="Pfam" id="PF00072">
    <property type="entry name" value="Response_reg"/>
    <property type="match status" value="1"/>
</dbReference>
<dbReference type="InterPro" id="IPR001789">
    <property type="entry name" value="Sig_transdc_resp-reg_receiver"/>
</dbReference>
<accession>A0AA48KMY1</accession>
<dbReference type="PANTHER" id="PTHR43228">
    <property type="entry name" value="TWO-COMPONENT RESPONSE REGULATOR"/>
    <property type="match status" value="1"/>
</dbReference>
<dbReference type="EMBL" id="AP027272">
    <property type="protein sequence ID" value="BDX04921.1"/>
    <property type="molecule type" value="Genomic_DNA"/>
</dbReference>
<feature type="domain" description="Response regulatory" evidence="2">
    <location>
        <begin position="8"/>
        <end position="123"/>
    </location>
</feature>
<dbReference type="Proteomes" id="UP001333710">
    <property type="component" value="Chromosome"/>
</dbReference>
<organism evidence="3 4">
    <name type="scientific">Planctobacterium marinum</name>
    <dbReference type="NCBI Taxonomy" id="1631968"/>
    <lineage>
        <taxon>Bacteria</taxon>
        <taxon>Pseudomonadati</taxon>
        <taxon>Pseudomonadota</taxon>
        <taxon>Gammaproteobacteria</taxon>
        <taxon>Alteromonadales</taxon>
        <taxon>Alteromonadaceae</taxon>
        <taxon>Planctobacterium</taxon>
    </lineage>
</organism>
<gene>
    <name evidence="3" type="ORF">MACH26_04420</name>
</gene>
<dbReference type="InterPro" id="IPR011006">
    <property type="entry name" value="CheY-like_superfamily"/>
</dbReference>
<proteinExistence type="predicted"/>
<dbReference type="InterPro" id="IPR052048">
    <property type="entry name" value="ST_Response_Regulator"/>
</dbReference>